<name>A0A3B6TYW8_WHEAT</name>
<dbReference type="SUPFAM" id="SSF48371">
    <property type="entry name" value="ARM repeat"/>
    <property type="match status" value="1"/>
</dbReference>
<dbReference type="Gramene" id="TraesSTA2D03G01083180.1">
    <property type="protein sequence ID" value="TraesSTA2D03G01083180.1"/>
    <property type="gene ID" value="TraesSTA2D03G01083180"/>
</dbReference>
<dbReference type="InterPro" id="IPR033712">
    <property type="entry name" value="Pumilio_RNA-bd"/>
</dbReference>
<dbReference type="Gramene" id="TraesLAC2D03G01044940.1">
    <property type="protein sequence ID" value="TraesLAC2D03G01044940.1"/>
    <property type="gene ID" value="TraesLAC2D03G01044940"/>
</dbReference>
<dbReference type="OMA" id="HNDNRIY"/>
<dbReference type="InterPro" id="IPR016024">
    <property type="entry name" value="ARM-type_fold"/>
</dbReference>
<organism evidence="10">
    <name type="scientific">Triticum aestivum</name>
    <name type="common">Wheat</name>
    <dbReference type="NCBI Taxonomy" id="4565"/>
    <lineage>
        <taxon>Eukaryota</taxon>
        <taxon>Viridiplantae</taxon>
        <taxon>Streptophyta</taxon>
        <taxon>Embryophyta</taxon>
        <taxon>Tracheophyta</taxon>
        <taxon>Spermatophyta</taxon>
        <taxon>Magnoliopsida</taxon>
        <taxon>Liliopsida</taxon>
        <taxon>Poales</taxon>
        <taxon>Poaceae</taxon>
        <taxon>BOP clade</taxon>
        <taxon>Pooideae</taxon>
        <taxon>Triticodae</taxon>
        <taxon>Triticeae</taxon>
        <taxon>Triticinae</taxon>
        <taxon>Triticum</taxon>
    </lineage>
</organism>
<evidence type="ECO:0000256" key="8">
    <source>
        <dbReference type="SAM" id="MobiDB-lite"/>
    </source>
</evidence>
<keyword evidence="5" id="KW-0694">RNA-binding</keyword>
<dbReference type="SMR" id="A0A3B6TYW8"/>
<evidence type="ECO:0000259" key="9">
    <source>
        <dbReference type="PROSITE" id="PS50303"/>
    </source>
</evidence>
<dbReference type="Gramene" id="TraesCAD_scaffold_043909_01G000100.1">
    <property type="protein sequence ID" value="TraesCAD_scaffold_043909_01G000100.1"/>
    <property type="gene ID" value="TraesCAD_scaffold_043909_01G000100"/>
</dbReference>
<evidence type="ECO:0000313" key="10">
    <source>
        <dbReference type="EnsemblPlants" id="TraesCSU02G023000.1"/>
    </source>
</evidence>
<dbReference type="GO" id="GO:0006417">
    <property type="term" value="P:regulation of translation"/>
    <property type="evidence" value="ECO:0007669"/>
    <property type="project" value="UniProtKB-KW"/>
</dbReference>
<evidence type="ECO:0000256" key="5">
    <source>
        <dbReference type="ARBA" id="ARBA00022884"/>
    </source>
</evidence>
<dbReference type="InterPro" id="IPR033133">
    <property type="entry name" value="PUM-HD"/>
</dbReference>
<dbReference type="Gramene" id="TraesNOR2D03G01110370.1">
    <property type="protein sequence ID" value="TraesNOR2D03G01110370.1"/>
    <property type="gene ID" value="TraesNOR2D03G01110370"/>
</dbReference>
<keyword evidence="2" id="KW-0963">Cytoplasm</keyword>
<feature type="repeat" description="Pumilio" evidence="7">
    <location>
        <begin position="704"/>
        <end position="742"/>
    </location>
</feature>
<dbReference type="GO" id="GO:0003729">
    <property type="term" value="F:mRNA binding"/>
    <property type="evidence" value="ECO:0000318"/>
    <property type="project" value="GO_Central"/>
</dbReference>
<feature type="repeat" description="Pumilio" evidence="7">
    <location>
        <begin position="595"/>
        <end position="631"/>
    </location>
</feature>
<dbReference type="Proteomes" id="UP000019116">
    <property type="component" value="Chromosome Un"/>
</dbReference>
<dbReference type="Gene3D" id="1.25.10.10">
    <property type="entry name" value="Leucine-rich Repeat Variant"/>
    <property type="match status" value="1"/>
</dbReference>
<dbReference type="Gramene" id="TraesCSU02G023000.1">
    <property type="protein sequence ID" value="TraesCSU02G023000.1"/>
    <property type="gene ID" value="TraesCSU02G023000"/>
</dbReference>
<evidence type="ECO:0000256" key="1">
    <source>
        <dbReference type="ARBA" id="ARBA00004496"/>
    </source>
</evidence>
<evidence type="ECO:0000256" key="6">
    <source>
        <dbReference type="ARBA" id="ARBA00055193"/>
    </source>
</evidence>
<reference evidence="10" key="2">
    <citation type="submission" date="2018-10" db="UniProtKB">
        <authorList>
            <consortium name="EnsemblPlants"/>
        </authorList>
    </citation>
    <scope>IDENTIFICATION</scope>
</reference>
<dbReference type="SMART" id="SM00025">
    <property type="entry name" value="Pumilio"/>
    <property type="match status" value="8"/>
</dbReference>
<dbReference type="GO" id="GO:0010608">
    <property type="term" value="P:post-transcriptional regulation of gene expression"/>
    <property type="evidence" value="ECO:0000318"/>
    <property type="project" value="GO_Central"/>
</dbReference>
<feature type="repeat" description="Pumilio" evidence="7">
    <location>
        <begin position="487"/>
        <end position="522"/>
    </location>
</feature>
<dbReference type="RefSeq" id="XP_044445186.1">
    <property type="nucleotide sequence ID" value="XM_044589251.1"/>
</dbReference>
<proteinExistence type="predicted"/>
<dbReference type="KEGG" id="taes:123172250"/>
<feature type="repeat" description="Pumilio" evidence="7">
    <location>
        <begin position="448"/>
        <end position="486"/>
    </location>
</feature>
<dbReference type="EnsemblPlants" id="TraesCSU02G023000.1">
    <property type="protein sequence ID" value="TraesCSU02G023000.1"/>
    <property type="gene ID" value="TraesCSU02G023000"/>
</dbReference>
<gene>
    <name evidence="10" type="primary">LOC123172250</name>
</gene>
<evidence type="ECO:0000256" key="3">
    <source>
        <dbReference type="ARBA" id="ARBA00022737"/>
    </source>
</evidence>
<feature type="repeat" description="Pumilio" evidence="7">
    <location>
        <begin position="632"/>
        <end position="667"/>
    </location>
</feature>
<dbReference type="PROSITE" id="PS50303">
    <property type="entry name" value="PUM_HD"/>
    <property type="match status" value="1"/>
</dbReference>
<dbReference type="GO" id="GO:0005737">
    <property type="term" value="C:cytoplasm"/>
    <property type="evidence" value="ECO:0000318"/>
    <property type="project" value="GO_Central"/>
</dbReference>
<keyword evidence="4" id="KW-0810">Translation regulation</keyword>
<feature type="region of interest" description="Disordered" evidence="8">
    <location>
        <begin position="30"/>
        <end position="57"/>
    </location>
</feature>
<dbReference type="OrthoDB" id="668540at2759"/>
<reference evidence="10" key="1">
    <citation type="submission" date="2018-08" db="EMBL/GenBank/DDBJ databases">
        <authorList>
            <person name="Rossello M."/>
        </authorList>
    </citation>
    <scope>NUCLEOTIDE SEQUENCE [LARGE SCALE GENOMIC DNA]</scope>
    <source>
        <strain evidence="10">cv. Chinese Spring</strain>
    </source>
</reference>
<dbReference type="FunFam" id="1.25.10.10:FF:000004">
    <property type="entry name" value="Pumilio homolog 1 isoform 2"/>
    <property type="match status" value="1"/>
</dbReference>
<dbReference type="InterPro" id="IPR011989">
    <property type="entry name" value="ARM-like"/>
</dbReference>
<dbReference type="Gramene" id="TraesCSU03G0018600.1">
    <property type="protein sequence ID" value="TraesCSU03G0018600.1.CDS"/>
    <property type="gene ID" value="TraesCSU03G0018600"/>
</dbReference>
<dbReference type="CDD" id="cd07920">
    <property type="entry name" value="Pumilio"/>
    <property type="match status" value="1"/>
</dbReference>
<dbReference type="STRING" id="4565.A0A3B6TYW8"/>
<keyword evidence="11" id="KW-1185">Reference proteome</keyword>
<dbReference type="Gramene" id="TraesROB_scaffold_152483_01G000100.1">
    <property type="protein sequence ID" value="TraesROB_scaffold_152483_01G000100.1"/>
    <property type="gene ID" value="TraesROB_scaffold_152483_01G000100"/>
</dbReference>
<dbReference type="Gramene" id="TraesCLE_scaffold_030899_01G000100.1">
    <property type="protein sequence ID" value="TraesCLE_scaffold_030899_01G000100.1"/>
    <property type="gene ID" value="TraesCLE_scaffold_030899_01G000100"/>
</dbReference>
<feature type="repeat" description="Pumilio" evidence="7">
    <location>
        <begin position="668"/>
        <end position="703"/>
    </location>
</feature>
<dbReference type="GeneID" id="123172250"/>
<comment type="subcellular location">
    <subcellularLocation>
        <location evidence="1">Cytoplasm</location>
    </subcellularLocation>
</comment>
<protein>
    <recommendedName>
        <fullName evidence="9">PUM-HD domain-containing protein</fullName>
    </recommendedName>
</protein>
<evidence type="ECO:0000256" key="4">
    <source>
        <dbReference type="ARBA" id="ARBA00022845"/>
    </source>
</evidence>
<comment type="function">
    <text evidence="6">Sequence-specific RNA-binding protein that regulates translation and mRNA stability by binding the 3'-UTR of target mRNAs. Binds the APUM-binding elements (APBEs) in the 3'-UTR mRNA sequence of CLV1, PNH, WUS and FAS2.</text>
</comment>
<feature type="domain" description="PUM-HD" evidence="9">
    <location>
        <begin position="427"/>
        <end position="768"/>
    </location>
</feature>
<dbReference type="PaxDb" id="4565-Traes_2DS_4BC22379D.1"/>
<dbReference type="Gramene" id="TraesPARA_EIv1.0_0635540.1">
    <property type="protein sequence ID" value="TraesPARA_EIv1.0_0635540.1.CDS"/>
    <property type="gene ID" value="TraesPARA_EIv1.0_0635540"/>
</dbReference>
<feature type="repeat" description="Pumilio" evidence="7">
    <location>
        <begin position="523"/>
        <end position="559"/>
    </location>
</feature>
<evidence type="ECO:0000256" key="7">
    <source>
        <dbReference type="PROSITE-ProRule" id="PRU00317"/>
    </source>
</evidence>
<dbReference type="PANTHER" id="PTHR12537:SF62">
    <property type="entry name" value="PUMILIO HOMOLOG 3"/>
    <property type="match status" value="1"/>
</dbReference>
<dbReference type="Pfam" id="PF00806">
    <property type="entry name" value="PUF"/>
    <property type="match status" value="8"/>
</dbReference>
<evidence type="ECO:0000256" key="2">
    <source>
        <dbReference type="ARBA" id="ARBA00022490"/>
    </source>
</evidence>
<dbReference type="Gramene" id="TraesWEE_scaffold_026290_01G000100.1">
    <property type="protein sequence ID" value="TraesWEE_scaffold_026290_01G000100.1"/>
    <property type="gene ID" value="TraesWEE_scaffold_026290_01G000100"/>
</dbReference>
<evidence type="ECO:0000313" key="11">
    <source>
        <dbReference type="Proteomes" id="UP000019116"/>
    </source>
</evidence>
<dbReference type="PROSITE" id="PS50302">
    <property type="entry name" value="PUM"/>
    <property type="match status" value="7"/>
</dbReference>
<keyword evidence="3" id="KW-0677">Repeat</keyword>
<dbReference type="Gramene" id="TraesARI2D03G01110450.1">
    <property type="protein sequence ID" value="TraesARI2D03G01110450.1"/>
    <property type="gene ID" value="TraesARI2D03G01110450"/>
</dbReference>
<accession>A0A3B6TYW8</accession>
<dbReference type="PANTHER" id="PTHR12537">
    <property type="entry name" value="RNA BINDING PROTEIN PUMILIO-RELATED"/>
    <property type="match status" value="1"/>
</dbReference>
<dbReference type="InterPro" id="IPR001313">
    <property type="entry name" value="Pumilio_RNA-bd_rpt"/>
</dbReference>
<sequence length="798" mass="88019">MAPFGDGGGMGGGPFGDGGMGGGAFGGAGRAFGHGGEEDAGWGWDPLRSGSAPPTMDGALLGAEGVLGGGGGGMGGGGGGDSFFSGAGGLGARLDEVSRRRGVIDQDHYGNSALLSKGVGGPQLNGTRGFDGQPFRPSIVRGVGATPNHSTFDMGSTLADHDAEFYGHQNHFMPDMGKINTFGRRDFDSTYLSDSDLSDTFSGLRLSNRASFDERSHEKELLDEMLMHRRYFNSNMADDSRLPSAGNAFHSPRSKHMDFRPTRRNCLRRQNSSIDAPNVPRMNHHHMDNVDQLSFAERLTLMQSGNLRGEANYLRDAATTNMINPLSSRNNTITDLDLARNRRAYLEDQFARQCLQNESSYVPKSGLSYGGNRLYHDEPCFPSSRAQRLGPNFHPNLGSIPCHGDQQSRLFSVNRRSAGRNMGLQSNQDNAVEHCIDSIDRNSEETLELLDAVGHVMNVSVDQHGSRFIQQKLEEASAEDREKIFPEILANVIALTTDVFGNYVIQKFFEFATESQLKQLADKLNGHIKALSGQMYGCRVVQKVIEVVDMDTKIAIVYELMDSVLDCIGDQNGNHVIQKCIECVPEDRIPFVLEPILSQIFKLCTHQYGCRVIQRVLEHCRKPATQSAVMNEIVQHAFSLTEDKYGNYVVQHVLQHGKPEERSSIIQKLTGQVVILSQQKYASNVIEKCLTYGTPEERDVLIREIFSCGQTFQTLMKDQFGNYVVQKVLQTCDDKHLEMILSSIKVHLNELKNYTYGKHIVARVEKLIITGENRVRMASKPCRCQQAAKCADADADSS</sequence>
<dbReference type="AlphaFoldDB" id="A0A3B6TYW8"/>